<proteinExistence type="inferred from homology"/>
<comment type="similarity">
    <text evidence="3">Belongs to the glycosyl hydrolase 18 family. Chitinase class V subfamily.</text>
</comment>
<dbReference type="EC" id="3.2.1.14" evidence="4"/>
<comment type="catalytic activity">
    <reaction evidence="1">
        <text>Random endo-hydrolysis of N-acetyl-beta-D-glucosaminide (1-&gt;4)-beta-linkages in chitin and chitodextrins.</text>
        <dbReference type="EC" id="3.2.1.14"/>
    </reaction>
</comment>
<dbReference type="InterPro" id="IPR029070">
    <property type="entry name" value="Chitinase_insertion_sf"/>
</dbReference>
<evidence type="ECO:0000256" key="1">
    <source>
        <dbReference type="ARBA" id="ARBA00000822"/>
    </source>
</evidence>
<dbReference type="SUPFAM" id="SSF54556">
    <property type="entry name" value="Chitinase insertion domain"/>
    <property type="match status" value="1"/>
</dbReference>
<evidence type="ECO:0000313" key="15">
    <source>
        <dbReference type="EMBL" id="KMP08065.1"/>
    </source>
</evidence>
<name>A0A0J6YK80_COCIT</name>
<dbReference type="PROSITE" id="PS01095">
    <property type="entry name" value="GH18_1"/>
    <property type="match status" value="1"/>
</dbReference>
<dbReference type="InterPro" id="IPR011583">
    <property type="entry name" value="Chitinase_II/V-like_cat"/>
</dbReference>
<gene>
    <name evidence="15" type="ORF">CIRG_07746</name>
</gene>
<evidence type="ECO:0000256" key="3">
    <source>
        <dbReference type="ARBA" id="ARBA00008682"/>
    </source>
</evidence>
<dbReference type="EMBL" id="DS028097">
    <property type="protein sequence ID" value="KMP08065.1"/>
    <property type="molecule type" value="Genomic_DNA"/>
</dbReference>
<sequence length="484" mass="52899">MDGRQSSSYGDAVRRANSNSSFRPSGWSRGIFSFFLISWVFLGFSSFTVASSVATDSIRYRRSPFFLPPAPEARSVSAPGNGENSSGYKSVVYYVNWAIYDRQYNPQDMPVDKITHVLYAFANIRPTTGEVYLSDEQADIKKRFPTDSATQPGNNVYGCANQLYLLKKRNRNLKVLLSIGGWTYSENFAPAASTEAGRSMFAESAVKLMLDMGMDGLDVDWEYPKDDKEAQDFAALLKAVRQKLNSVAGGRKFLLTIAASAGAEHYEKLHLKEMGQDLDFINIMAYDYAGSWSTMAGHQANLRPSMSNPQSTSFSTEAALDYYINTGGIPASKLVLGMPLYGRAFANTEGPGKPYQGNGGAGSWEPGIWDYKTLPQPGAKEFMDPMVNGGAGASWSYDPSKKLMISYDTVPMVEAKTKYIVDKGLGGAMWWEASGDRGGKDATKAGGSLIATFAEDVVKAGKMGLDKTQNALQYSESQYDNIKG</sequence>
<keyword evidence="7" id="KW-0146">Chitin degradation</keyword>
<dbReference type="GO" id="GO:0008061">
    <property type="term" value="F:chitin binding"/>
    <property type="evidence" value="ECO:0007669"/>
    <property type="project" value="InterPro"/>
</dbReference>
<evidence type="ECO:0000256" key="2">
    <source>
        <dbReference type="ARBA" id="ARBA00004613"/>
    </source>
</evidence>
<dbReference type="SUPFAM" id="SSF51445">
    <property type="entry name" value="(Trans)glycosidases"/>
    <property type="match status" value="1"/>
</dbReference>
<keyword evidence="13" id="KW-0472">Membrane</keyword>
<keyword evidence="13" id="KW-1133">Transmembrane helix</keyword>
<evidence type="ECO:0000256" key="12">
    <source>
        <dbReference type="SAM" id="MobiDB-lite"/>
    </source>
</evidence>
<dbReference type="PANTHER" id="PTHR11177:SF365">
    <property type="entry name" value="ENDOCHITINASE B"/>
    <property type="match status" value="1"/>
</dbReference>
<evidence type="ECO:0000256" key="10">
    <source>
        <dbReference type="ARBA" id="ARBA00023326"/>
    </source>
</evidence>
<dbReference type="Gene3D" id="3.20.20.80">
    <property type="entry name" value="Glycosidases"/>
    <property type="match status" value="1"/>
</dbReference>
<keyword evidence="6 11" id="KW-0378">Hydrolase</keyword>
<feature type="domain" description="GH18" evidence="14">
    <location>
        <begin position="88"/>
        <end position="453"/>
    </location>
</feature>
<keyword evidence="5" id="KW-0964">Secreted</keyword>
<evidence type="ECO:0000259" key="14">
    <source>
        <dbReference type="PROSITE" id="PS51910"/>
    </source>
</evidence>
<evidence type="ECO:0000256" key="8">
    <source>
        <dbReference type="ARBA" id="ARBA00023277"/>
    </source>
</evidence>
<evidence type="ECO:0000313" key="16">
    <source>
        <dbReference type="Proteomes" id="UP000054565"/>
    </source>
</evidence>
<feature type="transmembrane region" description="Helical" evidence="13">
    <location>
        <begin position="31"/>
        <end position="54"/>
    </location>
</feature>
<dbReference type="Pfam" id="PF00704">
    <property type="entry name" value="Glyco_hydro_18"/>
    <property type="match status" value="1"/>
</dbReference>
<accession>A0A0J6YK80</accession>
<keyword evidence="8" id="KW-0119">Carbohydrate metabolism</keyword>
<dbReference type="FunFam" id="3.20.20.80:FF:000075">
    <property type="entry name" value="Sporulation-specific chitinase"/>
    <property type="match status" value="1"/>
</dbReference>
<dbReference type="GO" id="GO:0000272">
    <property type="term" value="P:polysaccharide catabolic process"/>
    <property type="evidence" value="ECO:0007669"/>
    <property type="project" value="UniProtKB-KW"/>
</dbReference>
<dbReference type="AlphaFoldDB" id="A0A0J6YK80"/>
<feature type="region of interest" description="Disordered" evidence="12">
    <location>
        <begin position="1"/>
        <end position="21"/>
    </location>
</feature>
<protein>
    <recommendedName>
        <fullName evidence="4">chitinase</fullName>
        <ecNumber evidence="4">3.2.1.14</ecNumber>
    </recommendedName>
</protein>
<evidence type="ECO:0000256" key="4">
    <source>
        <dbReference type="ARBA" id="ARBA00012729"/>
    </source>
</evidence>
<dbReference type="Proteomes" id="UP000054565">
    <property type="component" value="Unassembled WGS sequence"/>
</dbReference>
<dbReference type="Gene3D" id="3.10.50.10">
    <property type="match status" value="1"/>
</dbReference>
<dbReference type="PANTHER" id="PTHR11177">
    <property type="entry name" value="CHITINASE"/>
    <property type="match status" value="1"/>
</dbReference>
<dbReference type="FunFam" id="3.10.50.10:FF:000005">
    <property type="entry name" value="Endochitinase B1"/>
    <property type="match status" value="1"/>
</dbReference>
<dbReference type="OrthoDB" id="76388at2759"/>
<organism evidence="15 16">
    <name type="scientific">Coccidioides immitis RMSCC 2394</name>
    <dbReference type="NCBI Taxonomy" id="404692"/>
    <lineage>
        <taxon>Eukaryota</taxon>
        <taxon>Fungi</taxon>
        <taxon>Dikarya</taxon>
        <taxon>Ascomycota</taxon>
        <taxon>Pezizomycotina</taxon>
        <taxon>Eurotiomycetes</taxon>
        <taxon>Eurotiomycetidae</taxon>
        <taxon>Onygenales</taxon>
        <taxon>Onygenaceae</taxon>
        <taxon>Coccidioides</taxon>
    </lineage>
</organism>
<dbReference type="STRING" id="404692.A0A0J6YK80"/>
<dbReference type="PROSITE" id="PS51910">
    <property type="entry name" value="GH18_2"/>
    <property type="match status" value="1"/>
</dbReference>
<keyword evidence="9 11" id="KW-0326">Glycosidase</keyword>
<dbReference type="InterPro" id="IPR050314">
    <property type="entry name" value="Glycosyl_Hydrlase_18"/>
</dbReference>
<dbReference type="InterPro" id="IPR017853">
    <property type="entry name" value="GH"/>
</dbReference>
<dbReference type="GO" id="GO:0005576">
    <property type="term" value="C:extracellular region"/>
    <property type="evidence" value="ECO:0007669"/>
    <property type="project" value="UniProtKB-SubCell"/>
</dbReference>
<evidence type="ECO:0000256" key="11">
    <source>
        <dbReference type="RuleBase" id="RU000489"/>
    </source>
</evidence>
<dbReference type="CDD" id="cd06548">
    <property type="entry name" value="GH18_chitinase"/>
    <property type="match status" value="1"/>
</dbReference>
<evidence type="ECO:0000256" key="13">
    <source>
        <dbReference type="SAM" id="Phobius"/>
    </source>
</evidence>
<dbReference type="GO" id="GO:0008843">
    <property type="term" value="F:endochitinase activity"/>
    <property type="evidence" value="ECO:0007669"/>
    <property type="project" value="UniProtKB-EC"/>
</dbReference>
<keyword evidence="13" id="KW-0812">Transmembrane</keyword>
<reference evidence="16" key="1">
    <citation type="journal article" date="2010" name="Genome Res.">
        <title>Population genomic sequencing of Coccidioides fungi reveals recent hybridization and transposon control.</title>
        <authorList>
            <person name="Neafsey D.E."/>
            <person name="Barker B.M."/>
            <person name="Sharpton T.J."/>
            <person name="Stajich J.E."/>
            <person name="Park D.J."/>
            <person name="Whiston E."/>
            <person name="Hung C.-Y."/>
            <person name="McMahan C."/>
            <person name="White J."/>
            <person name="Sykes S."/>
            <person name="Heiman D."/>
            <person name="Young S."/>
            <person name="Zeng Q."/>
            <person name="Abouelleil A."/>
            <person name="Aftuck L."/>
            <person name="Bessette D."/>
            <person name="Brown A."/>
            <person name="FitzGerald M."/>
            <person name="Lui A."/>
            <person name="Macdonald J.P."/>
            <person name="Priest M."/>
            <person name="Orbach M.J."/>
            <person name="Galgiani J.N."/>
            <person name="Kirkland T.N."/>
            <person name="Cole G.T."/>
            <person name="Birren B.W."/>
            <person name="Henn M.R."/>
            <person name="Taylor J.W."/>
            <person name="Rounsley S.D."/>
        </authorList>
    </citation>
    <scope>NUCLEOTIDE SEQUENCE [LARGE SCALE GENOMIC DNA]</scope>
    <source>
        <strain evidence="16">RMSCC 2394</strain>
    </source>
</reference>
<keyword evidence="10" id="KW-0624">Polysaccharide degradation</keyword>
<dbReference type="GO" id="GO:0006032">
    <property type="term" value="P:chitin catabolic process"/>
    <property type="evidence" value="ECO:0007669"/>
    <property type="project" value="UniProtKB-KW"/>
</dbReference>
<evidence type="ECO:0000256" key="7">
    <source>
        <dbReference type="ARBA" id="ARBA00023024"/>
    </source>
</evidence>
<evidence type="ECO:0000256" key="5">
    <source>
        <dbReference type="ARBA" id="ARBA00022525"/>
    </source>
</evidence>
<dbReference type="InterPro" id="IPR001223">
    <property type="entry name" value="Glyco_hydro18_cat"/>
</dbReference>
<evidence type="ECO:0000256" key="9">
    <source>
        <dbReference type="ARBA" id="ARBA00023295"/>
    </source>
</evidence>
<comment type="subcellular location">
    <subcellularLocation>
        <location evidence="2">Secreted</location>
    </subcellularLocation>
</comment>
<evidence type="ECO:0000256" key="6">
    <source>
        <dbReference type="ARBA" id="ARBA00022801"/>
    </source>
</evidence>
<dbReference type="InterPro" id="IPR001579">
    <property type="entry name" value="Glyco_hydro_18_chit_AS"/>
</dbReference>
<dbReference type="SMART" id="SM00636">
    <property type="entry name" value="Glyco_18"/>
    <property type="match status" value="1"/>
</dbReference>